<reference evidence="2 3" key="1">
    <citation type="journal article" date="2021" name="ISME J.">
        <title>Genomic evolution of the class Acidithiobacillia: deep-branching Proteobacteria living in extreme acidic conditions.</title>
        <authorList>
            <person name="Moya-Beltran A."/>
            <person name="Beard S."/>
            <person name="Rojas-Villalobos C."/>
            <person name="Issotta F."/>
            <person name="Gallardo Y."/>
            <person name="Ulloa R."/>
            <person name="Giaveno A."/>
            <person name="Degli Esposti M."/>
            <person name="Johnson D.B."/>
            <person name="Quatrini R."/>
        </authorList>
    </citation>
    <scope>NUCLEOTIDE SEQUENCE [LARGE SCALE GENOMIC DNA]</scope>
    <source>
        <strain evidence="2 3">RW2</strain>
    </source>
</reference>
<gene>
    <name evidence="2" type="ORF">HAP95_03660</name>
</gene>
<keyword evidence="3" id="KW-1185">Reference proteome</keyword>
<dbReference type="RefSeq" id="WP_215883005.1">
    <property type="nucleotide sequence ID" value="NZ_JAAOMP010000035.1"/>
</dbReference>
<name>A0ABS5ZWI7_9PROT</name>
<feature type="compositionally biased region" description="Polar residues" evidence="1">
    <location>
        <begin position="162"/>
        <end position="182"/>
    </location>
</feature>
<proteinExistence type="predicted"/>
<feature type="compositionally biased region" description="Pro residues" evidence="1">
    <location>
        <begin position="195"/>
        <end position="211"/>
    </location>
</feature>
<comment type="caution">
    <text evidence="2">The sequence shown here is derived from an EMBL/GenBank/DDBJ whole genome shotgun (WGS) entry which is preliminary data.</text>
</comment>
<accession>A0ABS5ZWI7</accession>
<feature type="region of interest" description="Disordered" evidence="1">
    <location>
        <begin position="109"/>
        <end position="233"/>
    </location>
</feature>
<organism evidence="2 3">
    <name type="scientific">Acidithiobacillus sulfurivorans</name>
    <dbReference type="NCBI Taxonomy" id="1958756"/>
    <lineage>
        <taxon>Bacteria</taxon>
        <taxon>Pseudomonadati</taxon>
        <taxon>Pseudomonadota</taxon>
        <taxon>Acidithiobacillia</taxon>
        <taxon>Acidithiobacillales</taxon>
        <taxon>Acidithiobacillaceae</taxon>
        <taxon>Acidithiobacillus</taxon>
    </lineage>
</organism>
<feature type="compositionally biased region" description="Polar residues" evidence="1">
    <location>
        <begin position="136"/>
        <end position="151"/>
    </location>
</feature>
<dbReference type="Proteomes" id="UP000755654">
    <property type="component" value="Unassembled WGS sequence"/>
</dbReference>
<protein>
    <submittedName>
        <fullName evidence="2">Uncharacterized protein</fullName>
    </submittedName>
</protein>
<dbReference type="EMBL" id="JAAOMP010000035">
    <property type="protein sequence ID" value="MBU2759271.1"/>
    <property type="molecule type" value="Genomic_DNA"/>
</dbReference>
<evidence type="ECO:0000313" key="3">
    <source>
        <dbReference type="Proteomes" id="UP000755654"/>
    </source>
</evidence>
<sequence length="233" mass="24411">MADIDEEWDSGFDDVAGSAGLEDSDVGLEDRFAADVTTVDAQDTLDVSAQFFRVCARVYMDNPLHQPVYQWLSSLPRTGAGNIKAVSDHLVMALRLYVDTLNAGSTLRLGPSLESGGPTETEPGLPHAGGPHGAGYSSTVATTPSIRYRQSQRFKENLSEDAPSSPSGQSADSKPVVQTPSAPGNGATSVSRASPPTPPTPSAQPPSPPQTSSPVSEDGLSYVARLAREGEGW</sequence>
<evidence type="ECO:0000313" key="2">
    <source>
        <dbReference type="EMBL" id="MBU2759271.1"/>
    </source>
</evidence>
<evidence type="ECO:0000256" key="1">
    <source>
        <dbReference type="SAM" id="MobiDB-lite"/>
    </source>
</evidence>